<organism evidence="5">
    <name type="scientific">Ornithodoros turicata</name>
    <dbReference type="NCBI Taxonomy" id="34597"/>
    <lineage>
        <taxon>Eukaryota</taxon>
        <taxon>Metazoa</taxon>
        <taxon>Ecdysozoa</taxon>
        <taxon>Arthropoda</taxon>
        <taxon>Chelicerata</taxon>
        <taxon>Arachnida</taxon>
        <taxon>Acari</taxon>
        <taxon>Parasitiformes</taxon>
        <taxon>Ixodida</taxon>
        <taxon>Ixodoidea</taxon>
        <taxon>Argasidae</taxon>
        <taxon>Ornithodorinae</taxon>
        <taxon>Ornithodoros</taxon>
    </lineage>
</organism>
<feature type="signal peptide" evidence="3">
    <location>
        <begin position="1"/>
        <end position="17"/>
    </location>
</feature>
<name>A0A2R5L9K8_9ACAR</name>
<proteinExistence type="predicted"/>
<dbReference type="InterPro" id="IPR002919">
    <property type="entry name" value="TIL_dom"/>
</dbReference>
<sequence length="213" mass="23281">MSSSLVLLLLCAVYAAAQFPFPFPFPFPPIFPIFCGRNEVRGNVCVTPDRRCGSEEGPRPRNTTFCRGCICRPNYVRDSRGNCITQEDCDRCNATAHEEHRNCGTPCPLVCGEPVSRNCSKQCVQGCFCMPGYIRSSRNGTCVPSSQCSPQCPPNSSFTRCRPLFPRVCNVTAILPGIGICFGVGCRCDPGFILGPDRTNCIAEGMCLQDDVQ</sequence>
<feature type="domain" description="TIL" evidence="4">
    <location>
        <begin position="96"/>
        <end position="148"/>
    </location>
</feature>
<evidence type="ECO:0000256" key="3">
    <source>
        <dbReference type="SAM" id="SignalP"/>
    </source>
</evidence>
<keyword evidence="1" id="KW-0646">Protease inhibitor</keyword>
<dbReference type="GO" id="GO:0030414">
    <property type="term" value="F:peptidase inhibitor activity"/>
    <property type="evidence" value="ECO:0007669"/>
    <property type="project" value="UniProtKB-KW"/>
</dbReference>
<protein>
    <submittedName>
        <fullName evidence="5">Putative conserved secreted protein</fullName>
    </submittedName>
</protein>
<dbReference type="Pfam" id="PF01826">
    <property type="entry name" value="TIL"/>
    <property type="match status" value="1"/>
</dbReference>
<reference evidence="5" key="1">
    <citation type="submission" date="2018-03" db="EMBL/GenBank/DDBJ databases">
        <title>The relapsing fever spirochete Borrelia turicatae persists in the highly oxidative environment of its soft-bodied tick vector.</title>
        <authorList>
            <person name="Bourret T.J."/>
            <person name="Boyle W.K."/>
            <person name="Valenzuela J.G."/>
            <person name="Oliveira F."/>
            <person name="Lopez J.E."/>
        </authorList>
    </citation>
    <scope>NUCLEOTIDE SEQUENCE</scope>
    <source>
        <strain evidence="5">Kansas strain/isolate</strain>
        <tissue evidence="5">Salivary glands</tissue>
    </source>
</reference>
<dbReference type="EMBL" id="GGLE01002060">
    <property type="protein sequence ID" value="MBY06186.1"/>
    <property type="molecule type" value="Transcribed_RNA"/>
</dbReference>
<dbReference type="CDD" id="cd19941">
    <property type="entry name" value="TIL"/>
    <property type="match status" value="1"/>
</dbReference>
<evidence type="ECO:0000256" key="1">
    <source>
        <dbReference type="ARBA" id="ARBA00022690"/>
    </source>
</evidence>
<evidence type="ECO:0000256" key="2">
    <source>
        <dbReference type="ARBA" id="ARBA00023157"/>
    </source>
</evidence>
<dbReference type="InterPro" id="IPR051368">
    <property type="entry name" value="SerProtInhib-TIL_Domain"/>
</dbReference>
<dbReference type="AlphaFoldDB" id="A0A2R5L9K8"/>
<keyword evidence="3" id="KW-0732">Signal</keyword>
<evidence type="ECO:0000313" key="5">
    <source>
        <dbReference type="EMBL" id="MBY06186.1"/>
    </source>
</evidence>
<dbReference type="Gene3D" id="2.10.25.10">
    <property type="entry name" value="Laminin"/>
    <property type="match status" value="3"/>
</dbReference>
<dbReference type="PANTHER" id="PTHR23259:SF70">
    <property type="entry name" value="ACCESSORY GLAND PROTEIN ACP62F-RELATED"/>
    <property type="match status" value="1"/>
</dbReference>
<evidence type="ECO:0000259" key="4">
    <source>
        <dbReference type="Pfam" id="PF01826"/>
    </source>
</evidence>
<accession>A0A2R5L9K8</accession>
<keyword evidence="2" id="KW-1015">Disulfide bond</keyword>
<feature type="chain" id="PRO_5015329359" evidence="3">
    <location>
        <begin position="18"/>
        <end position="213"/>
    </location>
</feature>
<dbReference type="SUPFAM" id="SSF57567">
    <property type="entry name" value="Serine protease inhibitors"/>
    <property type="match status" value="3"/>
</dbReference>
<dbReference type="InterPro" id="IPR036084">
    <property type="entry name" value="Ser_inhib-like_sf"/>
</dbReference>
<dbReference type="PANTHER" id="PTHR23259">
    <property type="entry name" value="RIDDLE"/>
    <property type="match status" value="1"/>
</dbReference>